<dbReference type="EMBL" id="JH993077">
    <property type="protein sequence ID" value="EKX36239.1"/>
    <property type="molecule type" value="Genomic_DNA"/>
</dbReference>
<feature type="region of interest" description="Disordered" evidence="2">
    <location>
        <begin position="1"/>
        <end position="40"/>
    </location>
</feature>
<feature type="compositionally biased region" description="Polar residues" evidence="2">
    <location>
        <begin position="24"/>
        <end position="34"/>
    </location>
</feature>
<dbReference type="AlphaFoldDB" id="L1IJZ1"/>
<feature type="coiled-coil region" evidence="1">
    <location>
        <begin position="249"/>
        <end position="297"/>
    </location>
</feature>
<accession>L1IJZ1</accession>
<keyword evidence="5" id="KW-1185">Reference proteome</keyword>
<evidence type="ECO:0000313" key="4">
    <source>
        <dbReference type="EnsemblProtists" id="EKX36239"/>
    </source>
</evidence>
<organism evidence="3">
    <name type="scientific">Guillardia theta (strain CCMP2712)</name>
    <name type="common">Cryptophyte</name>
    <dbReference type="NCBI Taxonomy" id="905079"/>
    <lineage>
        <taxon>Eukaryota</taxon>
        <taxon>Cryptophyceae</taxon>
        <taxon>Pyrenomonadales</taxon>
        <taxon>Geminigeraceae</taxon>
        <taxon>Guillardia</taxon>
    </lineage>
</organism>
<sequence>MSTASLRAPTLKSPGQQTRRRSVRSISFYPQNERSQGKMTEEEIIPERILEGLALEVHQCPILQQEWVEQIFKHNPAASPEGSYMIWRPTASSRLASGVLDHHRGFTLIAISYVRLGDFLCVANDATMMIHSWHNLKVEHKLVWAVGGEGGFTCFPHRMWAPYRGAIITNFNPWNFVPIDLAMSRELYTNLEAFVRACPELRHRLDPHRFDGCPPRGSEDSLRLEHVRPHAVKQRRDDDPNVLAERLELIKLRRKQDKAIDDLNALQQQRSQLRAQGERLTDEAEDLLDDIAKLEARLDCVVYDYNESEKIETIQLKLQEGCQIPDQRYRSCVLRAQELKDRLVQLSIAHEKFS</sequence>
<reference evidence="4" key="3">
    <citation type="submission" date="2016-03" db="UniProtKB">
        <authorList>
            <consortium name="EnsemblProtists"/>
        </authorList>
    </citation>
    <scope>IDENTIFICATION</scope>
</reference>
<gene>
    <name evidence="3" type="ORF">GUITHDRAFT_117597</name>
</gene>
<dbReference type="RefSeq" id="XP_005823219.1">
    <property type="nucleotide sequence ID" value="XM_005823162.1"/>
</dbReference>
<name>L1IJZ1_GUITC</name>
<keyword evidence="1" id="KW-0175">Coiled coil</keyword>
<dbReference type="EnsemblProtists" id="EKX36239">
    <property type="protein sequence ID" value="EKX36239"/>
    <property type="gene ID" value="GUITHDRAFT_117597"/>
</dbReference>
<proteinExistence type="predicted"/>
<evidence type="ECO:0000256" key="2">
    <source>
        <dbReference type="SAM" id="MobiDB-lite"/>
    </source>
</evidence>
<dbReference type="GeneID" id="17292957"/>
<dbReference type="KEGG" id="gtt:GUITHDRAFT_117597"/>
<dbReference type="Proteomes" id="UP000011087">
    <property type="component" value="Unassembled WGS sequence"/>
</dbReference>
<reference evidence="5" key="2">
    <citation type="submission" date="2012-11" db="EMBL/GenBank/DDBJ databases">
        <authorList>
            <person name="Kuo A."/>
            <person name="Curtis B.A."/>
            <person name="Tanifuji G."/>
            <person name="Burki F."/>
            <person name="Gruber A."/>
            <person name="Irimia M."/>
            <person name="Maruyama S."/>
            <person name="Arias M.C."/>
            <person name="Ball S.G."/>
            <person name="Gile G.H."/>
            <person name="Hirakawa Y."/>
            <person name="Hopkins J.F."/>
            <person name="Rensing S.A."/>
            <person name="Schmutz J."/>
            <person name="Symeonidi A."/>
            <person name="Elias M."/>
            <person name="Eveleigh R.J."/>
            <person name="Herman E.K."/>
            <person name="Klute M.J."/>
            <person name="Nakayama T."/>
            <person name="Obornik M."/>
            <person name="Reyes-Prieto A."/>
            <person name="Armbrust E.V."/>
            <person name="Aves S.J."/>
            <person name="Beiko R.G."/>
            <person name="Coutinho P."/>
            <person name="Dacks J.B."/>
            <person name="Durnford D.G."/>
            <person name="Fast N.M."/>
            <person name="Green B.R."/>
            <person name="Grisdale C."/>
            <person name="Hempe F."/>
            <person name="Henrissat B."/>
            <person name="Hoppner M.P."/>
            <person name="Ishida K.-I."/>
            <person name="Kim E."/>
            <person name="Koreny L."/>
            <person name="Kroth P.G."/>
            <person name="Liu Y."/>
            <person name="Malik S.-B."/>
            <person name="Maier U.G."/>
            <person name="McRose D."/>
            <person name="Mock T."/>
            <person name="Neilson J.A."/>
            <person name="Onodera N.T."/>
            <person name="Poole A.M."/>
            <person name="Pritham E.J."/>
            <person name="Richards T.A."/>
            <person name="Rocap G."/>
            <person name="Roy S.W."/>
            <person name="Sarai C."/>
            <person name="Schaack S."/>
            <person name="Shirato S."/>
            <person name="Slamovits C.H."/>
            <person name="Spencer D.F."/>
            <person name="Suzuki S."/>
            <person name="Worden A.Z."/>
            <person name="Zauner S."/>
            <person name="Barry K."/>
            <person name="Bell C."/>
            <person name="Bharti A.K."/>
            <person name="Crow J.A."/>
            <person name="Grimwood J."/>
            <person name="Kramer R."/>
            <person name="Lindquist E."/>
            <person name="Lucas S."/>
            <person name="Salamov A."/>
            <person name="McFadden G.I."/>
            <person name="Lane C.E."/>
            <person name="Keeling P.J."/>
            <person name="Gray M.W."/>
            <person name="Grigoriev I.V."/>
            <person name="Archibald J.M."/>
        </authorList>
    </citation>
    <scope>NUCLEOTIDE SEQUENCE</scope>
    <source>
        <strain evidence="5">CCMP2712</strain>
    </source>
</reference>
<evidence type="ECO:0000313" key="3">
    <source>
        <dbReference type="EMBL" id="EKX36239.1"/>
    </source>
</evidence>
<evidence type="ECO:0000256" key="1">
    <source>
        <dbReference type="SAM" id="Coils"/>
    </source>
</evidence>
<evidence type="ECO:0000313" key="5">
    <source>
        <dbReference type="Proteomes" id="UP000011087"/>
    </source>
</evidence>
<dbReference type="PaxDb" id="55529-EKX36239"/>
<dbReference type="HOGENOM" id="CLU_784002_0_0_1"/>
<protein>
    <submittedName>
        <fullName evidence="3 4">Uncharacterized protein</fullName>
    </submittedName>
</protein>
<reference evidence="3 5" key="1">
    <citation type="journal article" date="2012" name="Nature">
        <title>Algal genomes reveal evolutionary mosaicism and the fate of nucleomorphs.</title>
        <authorList>
            <consortium name="DOE Joint Genome Institute"/>
            <person name="Curtis B.A."/>
            <person name="Tanifuji G."/>
            <person name="Burki F."/>
            <person name="Gruber A."/>
            <person name="Irimia M."/>
            <person name="Maruyama S."/>
            <person name="Arias M.C."/>
            <person name="Ball S.G."/>
            <person name="Gile G.H."/>
            <person name="Hirakawa Y."/>
            <person name="Hopkins J.F."/>
            <person name="Kuo A."/>
            <person name="Rensing S.A."/>
            <person name="Schmutz J."/>
            <person name="Symeonidi A."/>
            <person name="Elias M."/>
            <person name="Eveleigh R.J."/>
            <person name="Herman E.K."/>
            <person name="Klute M.J."/>
            <person name="Nakayama T."/>
            <person name="Obornik M."/>
            <person name="Reyes-Prieto A."/>
            <person name="Armbrust E.V."/>
            <person name="Aves S.J."/>
            <person name="Beiko R.G."/>
            <person name="Coutinho P."/>
            <person name="Dacks J.B."/>
            <person name="Durnford D.G."/>
            <person name="Fast N.M."/>
            <person name="Green B.R."/>
            <person name="Grisdale C.J."/>
            <person name="Hempel F."/>
            <person name="Henrissat B."/>
            <person name="Hoppner M.P."/>
            <person name="Ishida K."/>
            <person name="Kim E."/>
            <person name="Koreny L."/>
            <person name="Kroth P.G."/>
            <person name="Liu Y."/>
            <person name="Malik S.B."/>
            <person name="Maier U.G."/>
            <person name="McRose D."/>
            <person name="Mock T."/>
            <person name="Neilson J.A."/>
            <person name="Onodera N.T."/>
            <person name="Poole A.M."/>
            <person name="Pritham E.J."/>
            <person name="Richards T.A."/>
            <person name="Rocap G."/>
            <person name="Roy S.W."/>
            <person name="Sarai C."/>
            <person name="Schaack S."/>
            <person name="Shirato S."/>
            <person name="Slamovits C.H."/>
            <person name="Spencer D.F."/>
            <person name="Suzuki S."/>
            <person name="Worden A.Z."/>
            <person name="Zauner S."/>
            <person name="Barry K."/>
            <person name="Bell C."/>
            <person name="Bharti A.K."/>
            <person name="Crow J.A."/>
            <person name="Grimwood J."/>
            <person name="Kramer R."/>
            <person name="Lindquist E."/>
            <person name="Lucas S."/>
            <person name="Salamov A."/>
            <person name="McFadden G.I."/>
            <person name="Lane C.E."/>
            <person name="Keeling P.J."/>
            <person name="Gray M.W."/>
            <person name="Grigoriev I.V."/>
            <person name="Archibald J.M."/>
        </authorList>
    </citation>
    <scope>NUCLEOTIDE SEQUENCE</scope>
    <source>
        <strain evidence="3 5">CCMP2712</strain>
    </source>
</reference>